<dbReference type="EMBL" id="JAMQAW010000002">
    <property type="protein sequence ID" value="MCM2387208.1"/>
    <property type="molecule type" value="Genomic_DNA"/>
</dbReference>
<accession>A0ABT0UF34</accession>
<feature type="transmembrane region" description="Helical" evidence="1">
    <location>
        <begin position="121"/>
        <end position="136"/>
    </location>
</feature>
<sequence>MNRLLLVAYPEPYRSRQGEELLACLSEAYPGRSWPPPREVVAVVRAGVRARARAVVDDTARPWWLDGIHLTALVLAALALVPYLQDVWHWALHIDPGGHAIAFDFSGWYPWAQGPDTRTRLLPYGLLPLVCLIALLRGRAWIALPAAAAMIYAGATFTSSTLFGDGGKAGLGYYGLGAPITARDLALSGALCAACAVLAACRPGRLRRHSYRWLVPVVLAMFAAGSLHIISISPAFQRGMFALEVAALIAAWVATAATGDHRWLIPVAAFACVRTQAIVIQPNGFMQSLPDLVVLILLIAPLPALAIAAQRRQSRALLLQGRIPR</sequence>
<protein>
    <submittedName>
        <fullName evidence="2">Uncharacterized protein</fullName>
    </submittedName>
</protein>
<dbReference type="Proteomes" id="UP001431429">
    <property type="component" value="Unassembled WGS sequence"/>
</dbReference>
<evidence type="ECO:0000313" key="2">
    <source>
        <dbReference type="EMBL" id="MCM2387208.1"/>
    </source>
</evidence>
<keyword evidence="1" id="KW-1133">Transmembrane helix</keyword>
<organism evidence="2 3">
    <name type="scientific">Streptomyces albipurpureus</name>
    <dbReference type="NCBI Taxonomy" id="2897419"/>
    <lineage>
        <taxon>Bacteria</taxon>
        <taxon>Bacillati</taxon>
        <taxon>Actinomycetota</taxon>
        <taxon>Actinomycetes</taxon>
        <taxon>Kitasatosporales</taxon>
        <taxon>Streptomycetaceae</taxon>
        <taxon>Streptomyces</taxon>
    </lineage>
</organism>
<name>A0ABT0UF34_9ACTN</name>
<evidence type="ECO:0000313" key="3">
    <source>
        <dbReference type="Proteomes" id="UP001431429"/>
    </source>
</evidence>
<gene>
    <name evidence="2" type="ORF">NBG84_02580</name>
</gene>
<keyword evidence="1" id="KW-0472">Membrane</keyword>
<feature type="transmembrane region" description="Helical" evidence="1">
    <location>
        <begin position="143"/>
        <end position="164"/>
    </location>
</feature>
<feature type="transmembrane region" description="Helical" evidence="1">
    <location>
        <begin position="63"/>
        <end position="84"/>
    </location>
</feature>
<proteinExistence type="predicted"/>
<evidence type="ECO:0000256" key="1">
    <source>
        <dbReference type="SAM" id="Phobius"/>
    </source>
</evidence>
<feature type="transmembrane region" description="Helical" evidence="1">
    <location>
        <begin position="292"/>
        <end position="309"/>
    </location>
</feature>
<feature type="transmembrane region" description="Helical" evidence="1">
    <location>
        <begin position="213"/>
        <end position="233"/>
    </location>
</feature>
<reference evidence="2" key="1">
    <citation type="submission" date="2022-06" db="EMBL/GenBank/DDBJ databases">
        <title>Genome public.</title>
        <authorList>
            <person name="Sun Q."/>
        </authorList>
    </citation>
    <scope>NUCLEOTIDE SEQUENCE</scope>
    <source>
        <strain evidence="2">CWNU-1</strain>
    </source>
</reference>
<keyword evidence="1" id="KW-0812">Transmembrane</keyword>
<feature type="transmembrane region" description="Helical" evidence="1">
    <location>
        <begin position="184"/>
        <end position="201"/>
    </location>
</feature>
<comment type="caution">
    <text evidence="2">The sequence shown here is derived from an EMBL/GenBank/DDBJ whole genome shotgun (WGS) entry which is preliminary data.</text>
</comment>
<keyword evidence="3" id="KW-1185">Reference proteome</keyword>
<dbReference type="RefSeq" id="WP_250917560.1">
    <property type="nucleotide sequence ID" value="NZ_JAMQAW010000002.1"/>
</dbReference>